<evidence type="ECO:0000313" key="13">
    <source>
        <dbReference type="Proteomes" id="UP001152795"/>
    </source>
</evidence>
<name>A0A7D9ISZ1_PARCT</name>
<feature type="region of interest" description="Disordered" evidence="11">
    <location>
        <begin position="59"/>
        <end position="94"/>
    </location>
</feature>
<evidence type="ECO:0000256" key="2">
    <source>
        <dbReference type="ARBA" id="ARBA00008661"/>
    </source>
</evidence>
<keyword evidence="13" id="KW-1185">Reference proteome</keyword>
<evidence type="ECO:0000256" key="11">
    <source>
        <dbReference type="SAM" id="MobiDB-lite"/>
    </source>
</evidence>
<dbReference type="Proteomes" id="UP001152795">
    <property type="component" value="Unassembled WGS sequence"/>
</dbReference>
<keyword evidence="9 10" id="KW-0472">Membrane</keyword>
<organism evidence="12 13">
    <name type="scientific">Paramuricea clavata</name>
    <name type="common">Red gorgonian</name>
    <name type="synonym">Violescent sea-whip</name>
    <dbReference type="NCBI Taxonomy" id="317549"/>
    <lineage>
        <taxon>Eukaryota</taxon>
        <taxon>Metazoa</taxon>
        <taxon>Cnidaria</taxon>
        <taxon>Anthozoa</taxon>
        <taxon>Octocorallia</taxon>
        <taxon>Malacalcyonacea</taxon>
        <taxon>Plexauridae</taxon>
        <taxon>Paramuricea</taxon>
    </lineage>
</organism>
<evidence type="ECO:0000256" key="4">
    <source>
        <dbReference type="ARBA" id="ARBA00022679"/>
    </source>
</evidence>
<reference evidence="12" key="1">
    <citation type="submission" date="2020-04" db="EMBL/GenBank/DDBJ databases">
        <authorList>
            <person name="Alioto T."/>
            <person name="Alioto T."/>
            <person name="Gomez Garrido J."/>
        </authorList>
    </citation>
    <scope>NUCLEOTIDE SEQUENCE</scope>
    <source>
        <strain evidence="12">A484AB</strain>
    </source>
</reference>
<keyword evidence="5 10" id="KW-0812">Transmembrane</keyword>
<feature type="transmembrane region" description="Helical" evidence="10">
    <location>
        <begin position="12"/>
        <end position="33"/>
    </location>
</feature>
<evidence type="ECO:0000256" key="7">
    <source>
        <dbReference type="ARBA" id="ARBA00022989"/>
    </source>
</evidence>
<dbReference type="GO" id="GO:0006493">
    <property type="term" value="P:protein O-linked glycosylation"/>
    <property type="evidence" value="ECO:0007669"/>
    <property type="project" value="TreeGrafter"/>
</dbReference>
<evidence type="ECO:0000256" key="6">
    <source>
        <dbReference type="ARBA" id="ARBA00022968"/>
    </source>
</evidence>
<dbReference type="PANTHER" id="PTHR11214:SF3">
    <property type="entry name" value="BETA-1,3-GALACTOSYLTRANSFERASE 6"/>
    <property type="match status" value="1"/>
</dbReference>
<evidence type="ECO:0000256" key="8">
    <source>
        <dbReference type="ARBA" id="ARBA00023034"/>
    </source>
</evidence>
<keyword evidence="7 10" id="KW-1133">Transmembrane helix</keyword>
<dbReference type="EMBL" id="CACRXK020007550">
    <property type="protein sequence ID" value="CAB4012543.1"/>
    <property type="molecule type" value="Genomic_DNA"/>
</dbReference>
<dbReference type="Pfam" id="PF01762">
    <property type="entry name" value="Galactosyl_T"/>
    <property type="match status" value="1"/>
</dbReference>
<keyword evidence="6 10" id="KW-0735">Signal-anchor</keyword>
<dbReference type="EC" id="2.4.1.-" evidence="10"/>
<dbReference type="PANTHER" id="PTHR11214">
    <property type="entry name" value="BETA-1,3-N-ACETYLGLUCOSAMINYLTRANSFERASE"/>
    <property type="match status" value="1"/>
</dbReference>
<dbReference type="GO" id="GO:0000139">
    <property type="term" value="C:Golgi membrane"/>
    <property type="evidence" value="ECO:0007669"/>
    <property type="project" value="UniProtKB-SubCell"/>
</dbReference>
<dbReference type="Gene3D" id="3.90.550.50">
    <property type="match status" value="1"/>
</dbReference>
<dbReference type="InterPro" id="IPR002659">
    <property type="entry name" value="Glyco_trans_31"/>
</dbReference>
<evidence type="ECO:0000313" key="12">
    <source>
        <dbReference type="EMBL" id="CAB4012543.1"/>
    </source>
</evidence>
<proteinExistence type="inferred from homology"/>
<accession>A0A7D9ISZ1</accession>
<feature type="compositionally biased region" description="Low complexity" evidence="11">
    <location>
        <begin position="61"/>
        <end position="76"/>
    </location>
</feature>
<gene>
    <name evidence="12" type="ORF">PACLA_8A023038</name>
</gene>
<evidence type="ECO:0000256" key="5">
    <source>
        <dbReference type="ARBA" id="ARBA00022692"/>
    </source>
</evidence>
<keyword evidence="3 10" id="KW-0328">Glycosyltransferase</keyword>
<comment type="similarity">
    <text evidence="2 10">Belongs to the glycosyltransferase 31 family.</text>
</comment>
<keyword evidence="8 10" id="KW-0333">Golgi apparatus</keyword>
<evidence type="ECO:0000256" key="9">
    <source>
        <dbReference type="ARBA" id="ARBA00023136"/>
    </source>
</evidence>
<evidence type="ECO:0000256" key="1">
    <source>
        <dbReference type="ARBA" id="ARBA00004323"/>
    </source>
</evidence>
<comment type="subcellular location">
    <subcellularLocation>
        <location evidence="1 10">Golgi apparatus membrane</location>
        <topology evidence="1 10">Single-pass type II membrane protein</topology>
    </subcellularLocation>
</comment>
<dbReference type="OrthoDB" id="1158011at2759"/>
<comment type="caution">
    <text evidence="12">The sequence shown here is derived from an EMBL/GenBank/DDBJ whole genome shotgun (WGS) entry which is preliminary data.</text>
</comment>
<dbReference type="GO" id="GO:0047220">
    <property type="term" value="F:galactosylxylosylprotein 3-beta-galactosyltransferase activity"/>
    <property type="evidence" value="ECO:0007669"/>
    <property type="project" value="TreeGrafter"/>
</dbReference>
<dbReference type="GO" id="GO:0006024">
    <property type="term" value="P:glycosaminoglycan biosynthetic process"/>
    <property type="evidence" value="ECO:0007669"/>
    <property type="project" value="TreeGrafter"/>
</dbReference>
<sequence length="396" mass="46714">MMRSRPITKRKVVVSASVLLIFMVSIFLIVYNISPETKKHILSFPERITTEYLSKRLSTKPTRISTSPTRISTNPSKISANPKKMSANPKKMSANPKKLSERELLLFVGIHSAPSRLDRRNAIRETWMKECQSNPNAICRFFTDGQDPNGKVLQGEKRIKLENESRVYGDLFLTEVPGGVNFAVKYLWMLQWAKERYDFQYFLRLDDDYFICFRKLMLELEFFRPKKKFQWGWLHCELPAATWLDEAFYLVSKDIVESYLSRRDTLLCHVWESQAIGYWTKNISDLTTFADNRRLLHKQTGFSSEQEVLKRTEICHSVLAIHKSYPEKMRLFWSIYEKEDKPVAYQEVKISYGCRYPLAMDYRTWGKKSIWFSEPKLCKDNPVWDRNGEYKGRQGH</sequence>
<dbReference type="AlphaFoldDB" id="A0A7D9ISZ1"/>
<evidence type="ECO:0000256" key="10">
    <source>
        <dbReference type="RuleBase" id="RU363063"/>
    </source>
</evidence>
<evidence type="ECO:0000256" key="3">
    <source>
        <dbReference type="ARBA" id="ARBA00022676"/>
    </source>
</evidence>
<keyword evidence="4" id="KW-0808">Transferase</keyword>
<protein>
    <recommendedName>
        <fullName evidence="10">Hexosyltransferase</fullName>
        <ecNumber evidence="10">2.4.1.-</ecNumber>
    </recommendedName>
</protein>